<dbReference type="NCBIfam" id="TIGR02127">
    <property type="entry name" value="pyrF_sub2"/>
    <property type="match status" value="1"/>
</dbReference>
<dbReference type="GO" id="GO:0044205">
    <property type="term" value="P:'de novo' UMP biosynthetic process"/>
    <property type="evidence" value="ECO:0007669"/>
    <property type="project" value="UniProtKB-UniPathway"/>
</dbReference>
<keyword evidence="5" id="KW-0456">Lyase</keyword>
<dbReference type="PROSITE" id="PS00156">
    <property type="entry name" value="OMPDECASE"/>
    <property type="match status" value="1"/>
</dbReference>
<name>A0A1F5G832_9BACT</name>
<evidence type="ECO:0000256" key="5">
    <source>
        <dbReference type="ARBA" id="ARBA00023239"/>
    </source>
</evidence>
<dbReference type="CDD" id="cd04725">
    <property type="entry name" value="OMP_decarboxylase_like"/>
    <property type="match status" value="1"/>
</dbReference>
<evidence type="ECO:0000256" key="3">
    <source>
        <dbReference type="ARBA" id="ARBA00022793"/>
    </source>
</evidence>
<comment type="pathway">
    <text evidence="1">Pyrimidine metabolism; UMP biosynthesis via de novo pathway; UMP from orotate: step 2/2.</text>
</comment>
<evidence type="ECO:0000256" key="1">
    <source>
        <dbReference type="ARBA" id="ARBA00004861"/>
    </source>
</evidence>
<dbReference type="InterPro" id="IPR018089">
    <property type="entry name" value="OMPdecase_AS"/>
</dbReference>
<evidence type="ECO:0000313" key="9">
    <source>
        <dbReference type="EMBL" id="OGD88018.1"/>
    </source>
</evidence>
<gene>
    <name evidence="9" type="ORF">A3D04_03085</name>
</gene>
<dbReference type="AlphaFoldDB" id="A0A1F5G832"/>
<evidence type="ECO:0000256" key="2">
    <source>
        <dbReference type="ARBA" id="ARBA00008847"/>
    </source>
</evidence>
<dbReference type="UniPathway" id="UPA00070">
    <property type="reaction ID" value="UER00120"/>
</dbReference>
<dbReference type="InterPro" id="IPR011995">
    <property type="entry name" value="OMPdecase_type-2"/>
</dbReference>
<evidence type="ECO:0000256" key="6">
    <source>
        <dbReference type="ARBA" id="ARBA00049157"/>
    </source>
</evidence>
<proteinExistence type="inferred from homology"/>
<dbReference type="Proteomes" id="UP000177369">
    <property type="component" value="Unassembled WGS sequence"/>
</dbReference>
<evidence type="ECO:0000259" key="8">
    <source>
        <dbReference type="SMART" id="SM00934"/>
    </source>
</evidence>
<comment type="caution">
    <text evidence="9">The sequence shown here is derived from an EMBL/GenBank/DDBJ whole genome shotgun (WGS) entry which is preliminary data.</text>
</comment>
<dbReference type="SMART" id="SM00934">
    <property type="entry name" value="OMPdecase"/>
    <property type="match status" value="1"/>
</dbReference>
<sequence>MDFQQKFSKIVQKNNSLLCIGLDSEVEKIPGNLSLFEFNKKIIDQSFDLVCAYKPNIAFYEAEGIKGFRELEKTIRYLKNNHPQIPIILDSKRADIANTAKMYAKSVFEYWAADATTVYPHLGLDSLQPFFNYQDKSVFLLIKTSNPDAKTFQDLKSEGQPYWLNVAHEIKKWNIDNLGIFVGATYPQDLKNVRKLFPNKIILSAGFGAQKGKIKEAVKAGVDKNGSGVIFNASRSIIFSDNPRLEAQKLRDEINKYRAV</sequence>
<dbReference type="PANTHER" id="PTHR43375:SF1">
    <property type="entry name" value="OROTIDINE 5'-PHOSPHATE DECARBOXYLASE"/>
    <property type="match status" value="1"/>
</dbReference>
<dbReference type="PANTHER" id="PTHR43375">
    <property type="entry name" value="OROTIDINE 5'-PHOSPHATE DECARBOXYLASE"/>
    <property type="match status" value="1"/>
</dbReference>
<dbReference type="EC" id="4.1.1.23" evidence="7"/>
<dbReference type="GO" id="GO:0006207">
    <property type="term" value="P:'de novo' pyrimidine nucleobase biosynthetic process"/>
    <property type="evidence" value="ECO:0007669"/>
    <property type="project" value="InterPro"/>
</dbReference>
<dbReference type="Gene3D" id="3.20.20.70">
    <property type="entry name" value="Aldolase class I"/>
    <property type="match status" value="1"/>
</dbReference>
<keyword evidence="3" id="KW-0210">Decarboxylase</keyword>
<dbReference type="InterPro" id="IPR011060">
    <property type="entry name" value="RibuloseP-bd_barrel"/>
</dbReference>
<feature type="domain" description="Orotidine 5'-phosphate decarboxylase" evidence="8">
    <location>
        <begin position="17"/>
        <end position="250"/>
    </location>
</feature>
<protein>
    <recommendedName>
        <fullName evidence="7">Orotidine-5'-phosphate decarboxylase</fullName>
        <ecNumber evidence="7">4.1.1.23</ecNumber>
    </recommendedName>
</protein>
<comment type="catalytic activity">
    <reaction evidence="6">
        <text>orotidine 5'-phosphate + H(+) = UMP + CO2</text>
        <dbReference type="Rhea" id="RHEA:11596"/>
        <dbReference type="ChEBI" id="CHEBI:15378"/>
        <dbReference type="ChEBI" id="CHEBI:16526"/>
        <dbReference type="ChEBI" id="CHEBI:57538"/>
        <dbReference type="ChEBI" id="CHEBI:57865"/>
        <dbReference type="EC" id="4.1.1.23"/>
    </reaction>
</comment>
<accession>A0A1F5G832</accession>
<comment type="similarity">
    <text evidence="2">Belongs to the OMP decarboxylase family. Type 2 subfamily.</text>
</comment>
<dbReference type="GO" id="GO:0004590">
    <property type="term" value="F:orotidine-5'-phosphate decarboxylase activity"/>
    <property type="evidence" value="ECO:0007669"/>
    <property type="project" value="UniProtKB-UniRule"/>
</dbReference>
<evidence type="ECO:0000256" key="4">
    <source>
        <dbReference type="ARBA" id="ARBA00022975"/>
    </source>
</evidence>
<dbReference type="Pfam" id="PF00215">
    <property type="entry name" value="OMPdecase"/>
    <property type="match status" value="1"/>
</dbReference>
<dbReference type="EMBL" id="MFBD01000040">
    <property type="protein sequence ID" value="OGD88018.1"/>
    <property type="molecule type" value="Genomic_DNA"/>
</dbReference>
<evidence type="ECO:0000313" key="10">
    <source>
        <dbReference type="Proteomes" id="UP000177369"/>
    </source>
</evidence>
<dbReference type="InterPro" id="IPR001754">
    <property type="entry name" value="OMPdeCOase_dom"/>
</dbReference>
<dbReference type="STRING" id="1797714.A3D04_03085"/>
<dbReference type="SUPFAM" id="SSF51366">
    <property type="entry name" value="Ribulose-phoshate binding barrel"/>
    <property type="match status" value="1"/>
</dbReference>
<evidence type="ECO:0000256" key="7">
    <source>
        <dbReference type="NCBIfam" id="TIGR02127"/>
    </source>
</evidence>
<reference evidence="9 10" key="1">
    <citation type="journal article" date="2016" name="Nat. Commun.">
        <title>Thousands of microbial genomes shed light on interconnected biogeochemical processes in an aquifer system.</title>
        <authorList>
            <person name="Anantharaman K."/>
            <person name="Brown C.T."/>
            <person name="Hug L.A."/>
            <person name="Sharon I."/>
            <person name="Castelle C.J."/>
            <person name="Probst A.J."/>
            <person name="Thomas B.C."/>
            <person name="Singh A."/>
            <person name="Wilkins M.J."/>
            <person name="Karaoz U."/>
            <person name="Brodie E.L."/>
            <person name="Williams K.H."/>
            <person name="Hubbard S.S."/>
            <person name="Banfield J.F."/>
        </authorList>
    </citation>
    <scope>NUCLEOTIDE SEQUENCE [LARGE SCALE GENOMIC DNA]</scope>
</reference>
<keyword evidence="4" id="KW-0665">Pyrimidine biosynthesis</keyword>
<organism evidence="9 10">
    <name type="scientific">Candidatus Curtissbacteria bacterium RIFCSPHIGHO2_02_FULL_40_16b</name>
    <dbReference type="NCBI Taxonomy" id="1797714"/>
    <lineage>
        <taxon>Bacteria</taxon>
        <taxon>Candidatus Curtissiibacteriota</taxon>
    </lineage>
</organism>
<dbReference type="InterPro" id="IPR013785">
    <property type="entry name" value="Aldolase_TIM"/>
</dbReference>